<sequence length="51" mass="5712">MKPNSGKNLSVRNCNCGERCGVGLTRTNEPSIGFAKFIILNKILRSTMFYM</sequence>
<dbReference type="EMBL" id="JAENGY010000602">
    <property type="protein sequence ID" value="KAG6959675.1"/>
    <property type="molecule type" value="Genomic_DNA"/>
</dbReference>
<evidence type="ECO:0000313" key="1">
    <source>
        <dbReference type="EMBL" id="KAG6959675.1"/>
    </source>
</evidence>
<keyword evidence="2" id="KW-1185">Reference proteome</keyword>
<dbReference type="AlphaFoldDB" id="A0A8J5IK35"/>
<gene>
    <name evidence="1" type="ORF">JG688_00009982</name>
</gene>
<reference evidence="1" key="1">
    <citation type="submission" date="2021-01" db="EMBL/GenBank/DDBJ databases">
        <title>Phytophthora aleatoria, a newly-described species from Pinus radiata is distinct from Phytophthora cactorum isolates based on comparative genomics.</title>
        <authorList>
            <person name="Mcdougal R."/>
            <person name="Panda P."/>
            <person name="Williams N."/>
            <person name="Studholme D.J."/>
        </authorList>
    </citation>
    <scope>NUCLEOTIDE SEQUENCE</scope>
    <source>
        <strain evidence="1">NZFS 4037</strain>
    </source>
</reference>
<proteinExistence type="predicted"/>
<comment type="caution">
    <text evidence="1">The sequence shown here is derived from an EMBL/GenBank/DDBJ whole genome shotgun (WGS) entry which is preliminary data.</text>
</comment>
<protein>
    <submittedName>
        <fullName evidence="1">Uncharacterized protein</fullName>
    </submittedName>
</protein>
<name>A0A8J5IK35_9STRA</name>
<accession>A0A8J5IK35</accession>
<organism evidence="1 2">
    <name type="scientific">Phytophthora aleatoria</name>
    <dbReference type="NCBI Taxonomy" id="2496075"/>
    <lineage>
        <taxon>Eukaryota</taxon>
        <taxon>Sar</taxon>
        <taxon>Stramenopiles</taxon>
        <taxon>Oomycota</taxon>
        <taxon>Peronosporomycetes</taxon>
        <taxon>Peronosporales</taxon>
        <taxon>Peronosporaceae</taxon>
        <taxon>Phytophthora</taxon>
    </lineage>
</organism>
<dbReference type="Proteomes" id="UP000709295">
    <property type="component" value="Unassembled WGS sequence"/>
</dbReference>
<evidence type="ECO:0000313" key="2">
    <source>
        <dbReference type="Proteomes" id="UP000709295"/>
    </source>
</evidence>